<dbReference type="RefSeq" id="WP_127693909.1">
    <property type="nucleotide sequence ID" value="NZ_SACQ01000003.1"/>
</dbReference>
<reference evidence="3 4" key="1">
    <citation type="submission" date="2019-01" db="EMBL/GenBank/DDBJ databases">
        <authorList>
            <person name="Chen W.-M."/>
        </authorList>
    </citation>
    <scope>NUCLEOTIDE SEQUENCE [LARGE SCALE GENOMIC DNA]</scope>
    <source>
        <strain evidence="3 4">HPM-16</strain>
    </source>
</reference>
<dbReference type="CDD" id="cd07389">
    <property type="entry name" value="MPP_PhoD"/>
    <property type="match status" value="1"/>
</dbReference>
<dbReference type="PANTHER" id="PTHR43606">
    <property type="entry name" value="PHOSPHATASE, PUTATIVE (AFU_ORTHOLOGUE AFUA_6G08710)-RELATED"/>
    <property type="match status" value="1"/>
</dbReference>
<organism evidence="3 4">
    <name type="scientific">Neptunomonas marina</name>
    <dbReference type="NCBI Taxonomy" id="1815562"/>
    <lineage>
        <taxon>Bacteria</taxon>
        <taxon>Pseudomonadati</taxon>
        <taxon>Pseudomonadota</taxon>
        <taxon>Gammaproteobacteria</taxon>
        <taxon>Oceanospirillales</taxon>
        <taxon>Oceanospirillaceae</taxon>
        <taxon>Neptunomonas</taxon>
    </lineage>
</organism>
<evidence type="ECO:0000259" key="2">
    <source>
        <dbReference type="Pfam" id="PF16655"/>
    </source>
</evidence>
<evidence type="ECO:0000313" key="4">
    <source>
        <dbReference type="Proteomes" id="UP000282818"/>
    </source>
</evidence>
<accession>A0A437Q902</accession>
<dbReference type="InterPro" id="IPR052900">
    <property type="entry name" value="Phospholipid_Metab_Enz"/>
</dbReference>
<dbReference type="PROSITE" id="PS51318">
    <property type="entry name" value="TAT"/>
    <property type="match status" value="1"/>
</dbReference>
<proteinExistence type="predicted"/>
<name>A0A437Q902_9GAMM</name>
<keyword evidence="4" id="KW-1185">Reference proteome</keyword>
<dbReference type="EMBL" id="SACQ01000003">
    <property type="protein sequence ID" value="RVU31064.1"/>
    <property type="molecule type" value="Genomic_DNA"/>
</dbReference>
<dbReference type="Gene3D" id="2.60.40.380">
    <property type="entry name" value="Purple acid phosphatase-like, N-terminal"/>
    <property type="match status" value="1"/>
</dbReference>
<dbReference type="Pfam" id="PF09423">
    <property type="entry name" value="PhoD"/>
    <property type="match status" value="1"/>
</dbReference>
<dbReference type="InterPro" id="IPR018946">
    <property type="entry name" value="PhoD-like_MPP"/>
</dbReference>
<feature type="domain" description="Phospholipase D N-terminal" evidence="2">
    <location>
        <begin position="43"/>
        <end position="130"/>
    </location>
</feature>
<protein>
    <submittedName>
        <fullName evidence="3">Alkaline phosphatase</fullName>
    </submittedName>
</protein>
<dbReference type="Pfam" id="PF16655">
    <property type="entry name" value="PhoD_N"/>
    <property type="match status" value="1"/>
</dbReference>
<gene>
    <name evidence="3" type="ORF">EOE65_08635</name>
</gene>
<evidence type="ECO:0000259" key="1">
    <source>
        <dbReference type="Pfam" id="PF09423"/>
    </source>
</evidence>
<dbReference type="AlphaFoldDB" id="A0A437Q902"/>
<dbReference type="PROSITE" id="PS51257">
    <property type="entry name" value="PROKAR_LIPOPROTEIN"/>
    <property type="match status" value="1"/>
</dbReference>
<dbReference type="InterPro" id="IPR038607">
    <property type="entry name" value="PhoD-like_sf"/>
</dbReference>
<sequence>MKHISRREFVRLSALGIGAAVVSTGLAGCGSSHGKVAVSFSNGVASGDPLQDRVIIWTRAILEDLASVEVSWEVATDREFANLVHTGVTQTDASRDHTVKVDVQNLVAETVYYYRFRANDNTSTVGRMKTLANGPLASAKLAVVSCSNYPAGFFHVYREVAKRDDLDAVLHLGDYLYEYEMGGYATEDAVALGRTLAADNAGELLTLTDYRRRYALYRSDPDLQTLHAKLPLIAVWDDHEVTNDTWRDGAENHTEATEGPFSERRMAALQAYFEWLPIRPAVAGDNETIYRHFRFGDLADLYMLDTRVIARDEQLAMASYLDPATGTFDAARFAADIADQNRNLLGAEQMLWLQQMMTVSQGKWQVLGQQVLMGRMLIPAEMLQNPASVAELVAIQQRIDGGDDSVTEQERSRVETKIPYNLDAWDGYAYEREVILGLAKALDKNLIVLAGDTHNAWANNLKTLAGDQVGVEFATASVSSPGLESYLGLDSLQAVLQSEYSFGLLIEDLAYCNLNQRGYMVLEMTQDEARADWHFVNTIKAPTYIEDSGRHKALKVRSGHEYRYIEAI</sequence>
<evidence type="ECO:0000313" key="3">
    <source>
        <dbReference type="EMBL" id="RVU31064.1"/>
    </source>
</evidence>
<dbReference type="SUPFAM" id="SSF56300">
    <property type="entry name" value="Metallo-dependent phosphatases"/>
    <property type="match status" value="1"/>
</dbReference>
<feature type="domain" description="PhoD-like phosphatase metallophosphatase" evidence="1">
    <location>
        <begin position="141"/>
        <end position="533"/>
    </location>
</feature>
<comment type="caution">
    <text evidence="3">The sequence shown here is derived from an EMBL/GenBank/DDBJ whole genome shotgun (WGS) entry which is preliminary data.</text>
</comment>
<dbReference type="InterPro" id="IPR006311">
    <property type="entry name" value="TAT_signal"/>
</dbReference>
<dbReference type="Gene3D" id="3.60.21.70">
    <property type="entry name" value="PhoD-like phosphatase"/>
    <property type="match status" value="1"/>
</dbReference>
<dbReference type="InterPro" id="IPR032093">
    <property type="entry name" value="PhoD_N"/>
</dbReference>
<dbReference type="Proteomes" id="UP000282818">
    <property type="component" value="Unassembled WGS sequence"/>
</dbReference>
<dbReference type="PANTHER" id="PTHR43606:SF2">
    <property type="entry name" value="ALKALINE PHOSPHATASE FAMILY PROTEIN (AFU_ORTHOLOGUE AFUA_5G03860)"/>
    <property type="match status" value="1"/>
</dbReference>
<dbReference type="InterPro" id="IPR029052">
    <property type="entry name" value="Metallo-depent_PP-like"/>
</dbReference>